<feature type="compositionally biased region" description="Polar residues" evidence="1">
    <location>
        <begin position="354"/>
        <end position="373"/>
    </location>
</feature>
<protein>
    <submittedName>
        <fullName evidence="2">BQ2448_578 protein</fullName>
    </submittedName>
</protein>
<feature type="compositionally biased region" description="Acidic residues" evidence="1">
    <location>
        <begin position="257"/>
        <end position="267"/>
    </location>
</feature>
<feature type="compositionally biased region" description="Low complexity" evidence="1">
    <location>
        <begin position="796"/>
        <end position="828"/>
    </location>
</feature>
<feature type="region of interest" description="Disordered" evidence="1">
    <location>
        <begin position="1330"/>
        <end position="1368"/>
    </location>
</feature>
<gene>
    <name evidence="2" type="ORF">BQ2448_578</name>
</gene>
<feature type="compositionally biased region" description="Polar residues" evidence="1">
    <location>
        <begin position="1330"/>
        <end position="1353"/>
    </location>
</feature>
<feature type="region of interest" description="Disordered" evidence="1">
    <location>
        <begin position="763"/>
        <end position="916"/>
    </location>
</feature>
<name>A0A238F5V3_9BASI</name>
<feature type="compositionally biased region" description="Basic and acidic residues" evidence="1">
    <location>
        <begin position="552"/>
        <end position="562"/>
    </location>
</feature>
<feature type="region of interest" description="Disordered" evidence="1">
    <location>
        <begin position="1"/>
        <end position="20"/>
    </location>
</feature>
<feature type="compositionally biased region" description="Basic and acidic residues" evidence="1">
    <location>
        <begin position="337"/>
        <end position="352"/>
    </location>
</feature>
<feature type="compositionally biased region" description="Low complexity" evidence="1">
    <location>
        <begin position="38"/>
        <end position="79"/>
    </location>
</feature>
<feature type="region of interest" description="Disordered" evidence="1">
    <location>
        <begin position="256"/>
        <end position="286"/>
    </location>
</feature>
<evidence type="ECO:0000313" key="3">
    <source>
        <dbReference type="Proteomes" id="UP000198372"/>
    </source>
</evidence>
<feature type="compositionally biased region" description="Polar residues" evidence="1">
    <location>
        <begin position="414"/>
        <end position="425"/>
    </location>
</feature>
<feature type="compositionally biased region" description="Pro residues" evidence="1">
    <location>
        <begin position="80"/>
        <end position="89"/>
    </location>
</feature>
<feature type="compositionally biased region" description="Polar residues" evidence="1">
    <location>
        <begin position="602"/>
        <end position="621"/>
    </location>
</feature>
<organism evidence="2 3">
    <name type="scientific">Microbotryum intermedium</name>
    <dbReference type="NCBI Taxonomy" id="269621"/>
    <lineage>
        <taxon>Eukaryota</taxon>
        <taxon>Fungi</taxon>
        <taxon>Dikarya</taxon>
        <taxon>Basidiomycota</taxon>
        <taxon>Pucciniomycotina</taxon>
        <taxon>Microbotryomycetes</taxon>
        <taxon>Microbotryales</taxon>
        <taxon>Microbotryaceae</taxon>
        <taxon>Microbotryum</taxon>
    </lineage>
</organism>
<feature type="compositionally biased region" description="Polar residues" evidence="1">
    <location>
        <begin position="433"/>
        <end position="445"/>
    </location>
</feature>
<feature type="region of interest" description="Disordered" evidence="1">
    <location>
        <begin position="537"/>
        <end position="625"/>
    </location>
</feature>
<accession>A0A238F5V3</accession>
<feature type="region of interest" description="Disordered" evidence="1">
    <location>
        <begin position="33"/>
        <end position="153"/>
    </location>
</feature>
<feature type="compositionally biased region" description="Acidic residues" evidence="1">
    <location>
        <begin position="466"/>
        <end position="486"/>
    </location>
</feature>
<feature type="region of interest" description="Disordered" evidence="1">
    <location>
        <begin position="1140"/>
        <end position="1193"/>
    </location>
</feature>
<feature type="region of interest" description="Disordered" evidence="1">
    <location>
        <begin position="1231"/>
        <end position="1273"/>
    </location>
</feature>
<feature type="region of interest" description="Disordered" evidence="1">
    <location>
        <begin position="181"/>
        <end position="218"/>
    </location>
</feature>
<evidence type="ECO:0000313" key="2">
    <source>
        <dbReference type="EMBL" id="SCV68457.1"/>
    </source>
</evidence>
<feature type="compositionally biased region" description="Polar residues" evidence="1">
    <location>
        <begin position="1176"/>
        <end position="1193"/>
    </location>
</feature>
<feature type="region of interest" description="Disordered" evidence="1">
    <location>
        <begin position="995"/>
        <end position="1018"/>
    </location>
</feature>
<feature type="compositionally biased region" description="Low complexity" evidence="1">
    <location>
        <begin position="100"/>
        <end position="140"/>
    </location>
</feature>
<evidence type="ECO:0000256" key="1">
    <source>
        <dbReference type="SAM" id="MobiDB-lite"/>
    </source>
</evidence>
<dbReference type="EMBL" id="FMSP01000003">
    <property type="protein sequence ID" value="SCV68457.1"/>
    <property type="molecule type" value="Genomic_DNA"/>
</dbReference>
<reference evidence="3" key="1">
    <citation type="submission" date="2016-09" db="EMBL/GenBank/DDBJ databases">
        <authorList>
            <person name="Jeantristanb JTB J.-T."/>
            <person name="Ricardo R."/>
        </authorList>
    </citation>
    <scope>NUCLEOTIDE SEQUENCE [LARGE SCALE GENOMIC DNA]</scope>
</reference>
<feature type="region of interest" description="Disordered" evidence="1">
    <location>
        <begin position="298"/>
        <end position="489"/>
    </location>
</feature>
<keyword evidence="3" id="KW-1185">Reference proteome</keyword>
<feature type="compositionally biased region" description="Low complexity" evidence="1">
    <location>
        <begin position="775"/>
        <end position="784"/>
    </location>
</feature>
<proteinExistence type="predicted"/>
<feature type="region of interest" description="Disordered" evidence="1">
    <location>
        <begin position="707"/>
        <end position="750"/>
    </location>
</feature>
<feature type="compositionally biased region" description="Gly residues" evidence="1">
    <location>
        <begin position="881"/>
        <end position="890"/>
    </location>
</feature>
<sequence>MAPTTSTAHHSAGHVVNKKPRVAQAVESWDDDFLFPGASSSRAASPTTTKPLPRTRPSPAAAAAAAGTPTTTTTMATPRPSLPHRPPPRLAVDTRSYDCTSSGPSSRNVSSSSSTSNRSGGLLTPSTPATSARTSSQSSAKEPRPLSLTQDDAPNIYVRATHNTSNDSLGSIWSIDPDPTLTFANSRSSPPPSMPSLSKPSPPPPVPAIPAHHMSTPRRPVHQGWTAHLDPSFVAQGIVERSDTPSLGRSGISTAEDYTEVETEEECAPTQPRHGNRMRDWSRNSSATTLDEIIGSQERANKAGAKEVSPTSVPLHRSTSTRWKRLSGIFGSGATTNKEEGLQRSASRKDLSDVASSSQTTARPTSIFDSSTGLPRPRNAEFVVLGRRSRMSVGSTMSTDEEDRRTFNAVVRQPHSSIDSGSTVDSAGGAEWWSSSRPANTSRRSLTFAPPPPMHSRHSLDRYRETDEEGVTSMDEAADTTEAETSADDHGMRRRMAYAPVQPRLSLASSTAVYTNIQAARSNPGFASSAKAFGLPPIASQKSTPEAPPRSTEWDHVGADSSKKKRKLVRKRPSDVREPTGPGAALRVDSTDVNRPLISAHASMTSPNDHSCMSNSESSTCRPLPDMNSRTTACAMPPPPRSSIAQAGHVDKLTDGPPVTKASKSRPRSLTAPVLAITMEKGTVIDIPDDPGWLAVEPFPLSPIGRPMVVESPPQPASRGLSPSILRRRSSSKPTHPPVAHKKQGEKRSSSLVNLLTRSASSLPLVGKRAPSPSPSVGSSKSTSILSRKGRDKISRTLSSSVLGSTSTLPPSPSPASASSSRTFLSHSQSVNKQMLSPATKRDSFVTRARALSKGHKTSKPNTPAPVETEAPVQNMDHSGPGSGSAGRSGGARTPRPRLGEGWSFSRPLSGVSDRSEMSSTATGAAALPTVVTNRKIDRVVSATREGSRLPTPFVKGHRPSLSLSAVMPGRPSSWAPPSSPLPPAAPIVPVPARSGLGPDRTTKAEPPHAAVASQTPPSRFWDDDFASITSSSIQTTRRNSLGDLKIPQRISMAQARIEEDLDRVKQFAQGIEELKLVRAQYQQLLRAVAPSARSIDVDSSHLDPSSCYAPRPTSQAIRRLEIDYGAWWEQADALVDLGDGTPRAVEPRQTPGSIASRRDRCVSLAPSPPHKGRWNGSTISSEENESTWGADSVDATVTQRLGRRPSSSSIEASVLRTGVARRQHEMLRGVLVPGPKGASLPSRGPPSPRPALAALHSNSAGSKSSLPFSRFMGNDGRFTSQLPSTPSKKSLRRVSRAGVSGIKEFLLKLRNKSVVEDLILPVSAQLYHQSEDSLPSNGRRSVSSPADQTLLNSPRDRSSMLRVDSDEEEDWDQASLAHCPARTAPTSSLSNGHFKGVVSSTGLERMILTTEAMPGLVLKVAEVRERCEECVERLERLSTAVTA</sequence>
<feature type="compositionally biased region" description="Polar residues" evidence="1">
    <location>
        <begin position="309"/>
        <end position="321"/>
    </location>
</feature>
<dbReference type="Proteomes" id="UP000198372">
    <property type="component" value="Unassembled WGS sequence"/>
</dbReference>
<feature type="compositionally biased region" description="Pro residues" evidence="1">
    <location>
        <begin position="189"/>
        <end position="208"/>
    </location>
</feature>
<dbReference type="OrthoDB" id="2554322at2759"/>
<feature type="compositionally biased region" description="Polar residues" evidence="1">
    <location>
        <begin position="1257"/>
        <end position="1268"/>
    </location>
</feature>